<dbReference type="GO" id="GO:0004795">
    <property type="term" value="F:threonine synthase activity"/>
    <property type="evidence" value="ECO:0007669"/>
    <property type="project" value="UniProtKB-EC"/>
</dbReference>
<evidence type="ECO:0000259" key="11">
    <source>
        <dbReference type="Pfam" id="PF00291"/>
    </source>
</evidence>
<dbReference type="GO" id="GO:0006565">
    <property type="term" value="P:L-serine catabolic process"/>
    <property type="evidence" value="ECO:0007669"/>
    <property type="project" value="TreeGrafter"/>
</dbReference>
<dbReference type="EC" id="4.2.3.1" evidence="4"/>
<dbReference type="FunFam" id="3.40.50.1100:FF:000014">
    <property type="entry name" value="Threonine synthase"/>
    <property type="match status" value="1"/>
</dbReference>
<dbReference type="InterPro" id="IPR026260">
    <property type="entry name" value="Thr_Synthase_bac/arc"/>
</dbReference>
<comment type="caution">
    <text evidence="12">The sequence shown here is derived from an EMBL/GenBank/DDBJ whole genome shotgun (WGS) entry which is preliminary data.</text>
</comment>
<keyword evidence="6" id="KW-0028">Amino-acid biosynthesis</keyword>
<comment type="cofactor">
    <cofactor evidence="1">
        <name>pyridoxal 5'-phosphate</name>
        <dbReference type="ChEBI" id="CHEBI:597326"/>
    </cofactor>
</comment>
<evidence type="ECO:0000256" key="6">
    <source>
        <dbReference type="ARBA" id="ARBA00022605"/>
    </source>
</evidence>
<comment type="catalytic activity">
    <reaction evidence="10">
        <text>O-phospho-L-homoserine + H2O = L-threonine + phosphate</text>
        <dbReference type="Rhea" id="RHEA:10840"/>
        <dbReference type="ChEBI" id="CHEBI:15377"/>
        <dbReference type="ChEBI" id="CHEBI:43474"/>
        <dbReference type="ChEBI" id="CHEBI:57590"/>
        <dbReference type="ChEBI" id="CHEBI:57926"/>
        <dbReference type="EC" id="4.2.3.1"/>
    </reaction>
</comment>
<evidence type="ECO:0000256" key="3">
    <source>
        <dbReference type="ARBA" id="ARBA00005517"/>
    </source>
</evidence>
<organism evidence="12">
    <name type="scientific">bioreactor metagenome</name>
    <dbReference type="NCBI Taxonomy" id="1076179"/>
    <lineage>
        <taxon>unclassified sequences</taxon>
        <taxon>metagenomes</taxon>
        <taxon>ecological metagenomes</taxon>
    </lineage>
</organism>
<name>A0A645CED2_9ZZZZ</name>
<dbReference type="InterPro" id="IPR036052">
    <property type="entry name" value="TrpB-like_PALP_sf"/>
</dbReference>
<dbReference type="InterPro" id="IPR004450">
    <property type="entry name" value="Thr_synthase-like"/>
</dbReference>
<keyword evidence="7" id="KW-0791">Threonine biosynthesis</keyword>
<evidence type="ECO:0000256" key="8">
    <source>
        <dbReference type="ARBA" id="ARBA00022898"/>
    </source>
</evidence>
<gene>
    <name evidence="12" type="primary">thrC_42</name>
    <name evidence="12" type="ORF">SDC9_122276</name>
</gene>
<dbReference type="UniPathway" id="UPA00050">
    <property type="reaction ID" value="UER00065"/>
</dbReference>
<reference evidence="12" key="1">
    <citation type="submission" date="2019-08" db="EMBL/GenBank/DDBJ databases">
        <authorList>
            <person name="Kucharzyk K."/>
            <person name="Murdoch R.W."/>
            <person name="Higgins S."/>
            <person name="Loffler F."/>
        </authorList>
    </citation>
    <scope>NUCLEOTIDE SEQUENCE</scope>
</reference>
<dbReference type="NCBIfam" id="TIGR00260">
    <property type="entry name" value="thrC"/>
    <property type="match status" value="1"/>
</dbReference>
<dbReference type="CDD" id="cd01563">
    <property type="entry name" value="Thr-synth_1"/>
    <property type="match status" value="1"/>
</dbReference>
<evidence type="ECO:0000256" key="2">
    <source>
        <dbReference type="ARBA" id="ARBA00004979"/>
    </source>
</evidence>
<dbReference type="SUPFAM" id="SSF53686">
    <property type="entry name" value="Tryptophan synthase beta subunit-like PLP-dependent enzymes"/>
    <property type="match status" value="1"/>
</dbReference>
<evidence type="ECO:0000256" key="1">
    <source>
        <dbReference type="ARBA" id="ARBA00001933"/>
    </source>
</evidence>
<sequence length="355" mass="37133">MKAYAGVLEKYRPFLDIPAHTKTVTLLEGNTPLIPVPKLAAELGGGFELFVKFEGLNPTGSFKDRGMTVAISEAYGKGAKSVICASTGNTAASAAAYAARAGMRSIVIIPAGKVATGKLAGAVAYGAEVIQIDGSFDDALNLVVAISERHPIALVNSLNPYRLEGQKTAAFEICDVLGSAPDWLALPVGNAGNISAYWMGFTQLNKRENTGLPQILGVQAAGSAPLVLGHPVEHPETVATAIRIGRPARGEQALEAAEQSNGRIIAVSDDEILRMQRMLAASGVWVEPASAAGIAGLAHELENGTIDVKGKRVAAVCTGHGMKDPDIITKSMNKPQILPAEMNALEDYLASERKA</sequence>
<dbReference type="InterPro" id="IPR000634">
    <property type="entry name" value="Ser/Thr_deHydtase_PyrdxlP-BS"/>
</dbReference>
<keyword evidence="9 12" id="KW-0456">Lyase</keyword>
<evidence type="ECO:0000256" key="9">
    <source>
        <dbReference type="ARBA" id="ARBA00023239"/>
    </source>
</evidence>
<dbReference type="PIRSF" id="PIRSF038945">
    <property type="entry name" value="Thr_synthase"/>
    <property type="match status" value="1"/>
</dbReference>
<dbReference type="PANTHER" id="PTHR48078">
    <property type="entry name" value="THREONINE DEHYDRATASE, MITOCHONDRIAL-RELATED"/>
    <property type="match status" value="1"/>
</dbReference>
<dbReference type="InterPro" id="IPR001926">
    <property type="entry name" value="TrpB-like_PALP"/>
</dbReference>
<dbReference type="GO" id="GO:0009097">
    <property type="term" value="P:isoleucine biosynthetic process"/>
    <property type="evidence" value="ECO:0007669"/>
    <property type="project" value="TreeGrafter"/>
</dbReference>
<dbReference type="InterPro" id="IPR050147">
    <property type="entry name" value="Ser/Thr_Dehydratase"/>
</dbReference>
<dbReference type="GO" id="GO:0030170">
    <property type="term" value="F:pyridoxal phosphate binding"/>
    <property type="evidence" value="ECO:0007669"/>
    <property type="project" value="InterPro"/>
</dbReference>
<proteinExistence type="inferred from homology"/>
<protein>
    <recommendedName>
        <fullName evidence="5">Threonine synthase</fullName>
        <ecNumber evidence="4">4.2.3.1</ecNumber>
    </recommendedName>
</protein>
<dbReference type="PANTHER" id="PTHR48078:SF6">
    <property type="entry name" value="L-THREONINE DEHYDRATASE CATABOLIC TDCB"/>
    <property type="match status" value="1"/>
</dbReference>
<keyword evidence="8" id="KW-0663">Pyridoxal phosphate</keyword>
<dbReference type="GO" id="GO:0009088">
    <property type="term" value="P:threonine biosynthetic process"/>
    <property type="evidence" value="ECO:0007669"/>
    <property type="project" value="UniProtKB-UniPathway"/>
</dbReference>
<dbReference type="PROSITE" id="PS00165">
    <property type="entry name" value="DEHYDRATASE_SER_THR"/>
    <property type="match status" value="1"/>
</dbReference>
<dbReference type="GO" id="GO:0003941">
    <property type="term" value="F:L-serine ammonia-lyase activity"/>
    <property type="evidence" value="ECO:0007669"/>
    <property type="project" value="TreeGrafter"/>
</dbReference>
<evidence type="ECO:0000256" key="4">
    <source>
        <dbReference type="ARBA" id="ARBA00013028"/>
    </source>
</evidence>
<dbReference type="Gene3D" id="3.40.50.1100">
    <property type="match status" value="2"/>
</dbReference>
<accession>A0A645CED2</accession>
<dbReference type="AlphaFoldDB" id="A0A645CED2"/>
<dbReference type="GO" id="GO:0004794">
    <property type="term" value="F:threonine deaminase activity"/>
    <property type="evidence" value="ECO:0007669"/>
    <property type="project" value="TreeGrafter"/>
</dbReference>
<comment type="similarity">
    <text evidence="3">Belongs to the threonine synthase family.</text>
</comment>
<evidence type="ECO:0000256" key="5">
    <source>
        <dbReference type="ARBA" id="ARBA00018679"/>
    </source>
</evidence>
<dbReference type="EMBL" id="VSSQ01026524">
    <property type="protein sequence ID" value="MPM75284.1"/>
    <property type="molecule type" value="Genomic_DNA"/>
</dbReference>
<feature type="domain" description="Tryptophan synthase beta chain-like PALP" evidence="11">
    <location>
        <begin position="24"/>
        <end position="319"/>
    </location>
</feature>
<evidence type="ECO:0000313" key="12">
    <source>
        <dbReference type="EMBL" id="MPM75284.1"/>
    </source>
</evidence>
<dbReference type="GO" id="GO:0006567">
    <property type="term" value="P:L-threonine catabolic process"/>
    <property type="evidence" value="ECO:0007669"/>
    <property type="project" value="TreeGrafter"/>
</dbReference>
<evidence type="ECO:0000256" key="10">
    <source>
        <dbReference type="ARBA" id="ARBA00049144"/>
    </source>
</evidence>
<dbReference type="Pfam" id="PF00291">
    <property type="entry name" value="PALP"/>
    <property type="match status" value="1"/>
</dbReference>
<dbReference type="FunFam" id="3.40.50.1100:FF:000013">
    <property type="entry name" value="Threonine synthase"/>
    <property type="match status" value="1"/>
</dbReference>
<comment type="pathway">
    <text evidence="2">Amino-acid biosynthesis; L-threonine biosynthesis; L-threonine from L-aspartate: step 5/5.</text>
</comment>
<evidence type="ECO:0000256" key="7">
    <source>
        <dbReference type="ARBA" id="ARBA00022697"/>
    </source>
</evidence>